<feature type="region of interest" description="Disordered" evidence="1">
    <location>
        <begin position="102"/>
        <end position="127"/>
    </location>
</feature>
<name>A0A4P2VF26_9ARCH</name>
<sequence length="127" mass="13712">MVDVDSIYGPSNYMRASDLPPRPVTYLIEDVEVRVFDGVQKLVLTFRGERKRLILNKTNAVALAALYGRDSELWKGREVTLVKRLITTSDGQQAMGIRIVRPGSAGGGGAGSGEGVGHEEPARGKIS</sequence>
<dbReference type="RefSeq" id="WP_174448351.1">
    <property type="nucleotide sequence ID" value="NZ_AP018732.1"/>
</dbReference>
<accession>A0A4P2VF26</accession>
<evidence type="ECO:0000313" key="3">
    <source>
        <dbReference type="Proteomes" id="UP000509448"/>
    </source>
</evidence>
<dbReference type="KEGG" id="ccai:NAS2_0684"/>
<dbReference type="AlphaFoldDB" id="A0A4P2VF26"/>
<dbReference type="GeneID" id="55584501"/>
<evidence type="ECO:0000256" key="1">
    <source>
        <dbReference type="SAM" id="MobiDB-lite"/>
    </source>
</evidence>
<reference evidence="2 3" key="1">
    <citation type="journal article" date="2019" name="ISME J.">
        <title>Isolation and characterization of a thermophilic sulfur- and iron-reducing thaumarchaeote from a terrestrial acidic hot spring.</title>
        <authorList>
            <person name="Kato S."/>
            <person name="Itoh T."/>
            <person name="Yuki M."/>
            <person name="Nagamori M."/>
            <person name="Ohnishi M."/>
            <person name="Uematsu K."/>
            <person name="Suzuki K."/>
            <person name="Takashina T."/>
            <person name="Ohkuma M."/>
        </authorList>
    </citation>
    <scope>NUCLEOTIDE SEQUENCE [LARGE SCALE GENOMIC DNA]</scope>
    <source>
        <strain evidence="2 3">NAS-02</strain>
    </source>
</reference>
<dbReference type="Proteomes" id="UP000509448">
    <property type="component" value="Chromosome"/>
</dbReference>
<gene>
    <name evidence="2" type="ORF">NAS2_0684</name>
</gene>
<evidence type="ECO:0000313" key="2">
    <source>
        <dbReference type="EMBL" id="BBE42073.1"/>
    </source>
</evidence>
<proteinExistence type="predicted"/>
<keyword evidence="3" id="KW-1185">Reference proteome</keyword>
<organism evidence="2 3">
    <name type="scientific">Conexivisphaera calida</name>
    <dbReference type="NCBI Taxonomy" id="1874277"/>
    <lineage>
        <taxon>Archaea</taxon>
        <taxon>Nitrososphaerota</taxon>
        <taxon>Conexivisphaeria</taxon>
        <taxon>Conexivisphaerales</taxon>
        <taxon>Conexivisphaeraceae</taxon>
        <taxon>Conexivisphaera</taxon>
    </lineage>
</organism>
<feature type="compositionally biased region" description="Gly residues" evidence="1">
    <location>
        <begin position="104"/>
        <end position="115"/>
    </location>
</feature>
<feature type="compositionally biased region" description="Basic and acidic residues" evidence="1">
    <location>
        <begin position="116"/>
        <end position="127"/>
    </location>
</feature>
<dbReference type="EMBL" id="AP018732">
    <property type="protein sequence ID" value="BBE42073.1"/>
    <property type="molecule type" value="Genomic_DNA"/>
</dbReference>
<protein>
    <submittedName>
        <fullName evidence="2">Uncharacterized protein</fullName>
    </submittedName>
</protein>